<dbReference type="InterPro" id="IPR000868">
    <property type="entry name" value="Isochorismatase-like_dom"/>
</dbReference>
<keyword evidence="10" id="KW-1185">Reference proteome</keyword>
<dbReference type="InterPro" id="IPR020846">
    <property type="entry name" value="MFS_dom"/>
</dbReference>
<evidence type="ECO:0000256" key="1">
    <source>
        <dbReference type="ARBA" id="ARBA00004429"/>
    </source>
</evidence>
<evidence type="ECO:0000256" key="3">
    <source>
        <dbReference type="ARBA" id="ARBA00022692"/>
    </source>
</evidence>
<sequence length="682" mass="71044">MTSTTTGGGRTDPADAFGWKFVTPLFMGSALNPVNSSVIATALVPIAVALHVSVGRTALLVSALYLASAIAQPTAGKLAEVFGPRRVFLSGIVIVLAGGVLGGLSRDLAMLVVARVLIGIGTSAGYPSAMLLIRRRAAWAGLDAPPGGVLGGLAIAGLATIAVGPPIGGLLVGSFGWRSAFLINIPLTLVALAMAAFWIPRDRPVDGPKRARAVAARIDAAGIAGFGGAMTALLVFLMSLPHPNFVALAVTVVVGAALVWWELRVATPFFDVRQLIANAALTRTYLRSGLTLLGVYTVLYGISQWLEAGRGYSAEEAGLIILPMGVLSAVISRPVSRRNLVRGPLIAAAASMLLGSLGVLLFTSHSPAILFIGVTLIFGITIGTTSVGNQTALYAQAPPEQVGTASGLLRTFSYIGSIASATLTEITFRTRVTDGGLHLIAIILVVVAAVALLMTLADRRLRNSARPETPGRDPRAGAQQGAPVTDPSPVLDPRRTALLVMDLQPAILGSLADADALLSRLSGAIATARDSGAHVGYVRVAFEDQDYSAIPPENKTFARLHGGGYLRNDSPESAVHDEVAPRSGDIVVRKTRVGAFSTTDLDRQLRDRGVTTLILGGVSTSGVVLSTVRDAADRDYRVLVLSDGSADPDHEVHDLLTRKIFPRQADVITIAELPELLAAGRS</sequence>
<proteinExistence type="predicted"/>
<organism evidence="9 10">
    <name type="scientific">Rugosimonospora acidiphila</name>
    <dbReference type="NCBI Taxonomy" id="556531"/>
    <lineage>
        <taxon>Bacteria</taxon>
        <taxon>Bacillati</taxon>
        <taxon>Actinomycetota</taxon>
        <taxon>Actinomycetes</taxon>
        <taxon>Micromonosporales</taxon>
        <taxon>Micromonosporaceae</taxon>
        <taxon>Rugosimonospora</taxon>
    </lineage>
</organism>
<dbReference type="PROSITE" id="PS50850">
    <property type="entry name" value="MFS"/>
    <property type="match status" value="1"/>
</dbReference>
<feature type="domain" description="Major facilitator superfamily (MFS) profile" evidence="8">
    <location>
        <begin position="21"/>
        <end position="460"/>
    </location>
</feature>
<dbReference type="EMBL" id="BAABJQ010000015">
    <property type="protein sequence ID" value="GAA5191295.1"/>
    <property type="molecule type" value="Genomic_DNA"/>
</dbReference>
<dbReference type="PANTHER" id="PTHR23501">
    <property type="entry name" value="MAJOR FACILITATOR SUPERFAMILY"/>
    <property type="match status" value="1"/>
</dbReference>
<dbReference type="RefSeq" id="WP_345633104.1">
    <property type="nucleotide sequence ID" value="NZ_BAABJQ010000015.1"/>
</dbReference>
<gene>
    <name evidence="9" type="ORF">GCM10023322_48340</name>
</gene>
<evidence type="ECO:0000256" key="5">
    <source>
        <dbReference type="ARBA" id="ARBA00023136"/>
    </source>
</evidence>
<reference evidence="10" key="1">
    <citation type="journal article" date="2019" name="Int. J. Syst. Evol. Microbiol.">
        <title>The Global Catalogue of Microorganisms (GCM) 10K type strain sequencing project: providing services to taxonomists for standard genome sequencing and annotation.</title>
        <authorList>
            <consortium name="The Broad Institute Genomics Platform"/>
            <consortium name="The Broad Institute Genome Sequencing Center for Infectious Disease"/>
            <person name="Wu L."/>
            <person name="Ma J."/>
        </authorList>
    </citation>
    <scope>NUCLEOTIDE SEQUENCE [LARGE SCALE GENOMIC DNA]</scope>
    <source>
        <strain evidence="10">JCM 18304</strain>
    </source>
</reference>
<keyword evidence="2" id="KW-0813">Transport</keyword>
<comment type="caution">
    <text evidence="9">The sequence shown here is derived from an EMBL/GenBank/DDBJ whole genome shotgun (WGS) entry which is preliminary data.</text>
</comment>
<feature type="transmembrane region" description="Helical" evidence="7">
    <location>
        <begin position="179"/>
        <end position="199"/>
    </location>
</feature>
<evidence type="ECO:0000256" key="7">
    <source>
        <dbReference type="SAM" id="Phobius"/>
    </source>
</evidence>
<dbReference type="PANTHER" id="PTHR23501:SF191">
    <property type="entry name" value="VACUOLAR BASIC AMINO ACID TRANSPORTER 4"/>
    <property type="match status" value="1"/>
</dbReference>
<evidence type="ECO:0000313" key="9">
    <source>
        <dbReference type="EMBL" id="GAA5191295.1"/>
    </source>
</evidence>
<dbReference type="InterPro" id="IPR036259">
    <property type="entry name" value="MFS_trans_sf"/>
</dbReference>
<feature type="region of interest" description="Disordered" evidence="6">
    <location>
        <begin position="464"/>
        <end position="490"/>
    </location>
</feature>
<evidence type="ECO:0000256" key="2">
    <source>
        <dbReference type="ARBA" id="ARBA00022448"/>
    </source>
</evidence>
<dbReference type="Gene3D" id="1.20.1250.20">
    <property type="entry name" value="MFS general substrate transporter like domains"/>
    <property type="match status" value="1"/>
</dbReference>
<dbReference type="InterPro" id="IPR011701">
    <property type="entry name" value="MFS"/>
</dbReference>
<keyword evidence="3 7" id="KW-0812">Transmembrane</keyword>
<feature type="transmembrane region" description="Helical" evidence="7">
    <location>
        <begin position="110"/>
        <end position="133"/>
    </location>
</feature>
<dbReference type="SUPFAM" id="SSF52499">
    <property type="entry name" value="Isochorismatase-like hydrolases"/>
    <property type="match status" value="1"/>
</dbReference>
<accession>A0ABP9S6V1</accession>
<protein>
    <recommendedName>
        <fullName evidence="8">Major facilitator superfamily (MFS) profile domain-containing protein</fullName>
    </recommendedName>
</protein>
<evidence type="ECO:0000256" key="6">
    <source>
        <dbReference type="SAM" id="MobiDB-lite"/>
    </source>
</evidence>
<dbReference type="CDD" id="cd00431">
    <property type="entry name" value="cysteine_hydrolases"/>
    <property type="match status" value="1"/>
</dbReference>
<feature type="transmembrane region" description="Helical" evidence="7">
    <location>
        <begin position="87"/>
        <end position="104"/>
    </location>
</feature>
<dbReference type="Gene3D" id="1.20.1720.10">
    <property type="entry name" value="Multidrug resistance protein D"/>
    <property type="match status" value="1"/>
</dbReference>
<feature type="transmembrane region" description="Helical" evidence="7">
    <location>
        <begin position="368"/>
        <end position="387"/>
    </location>
</feature>
<dbReference type="Pfam" id="PF07690">
    <property type="entry name" value="MFS_1"/>
    <property type="match status" value="1"/>
</dbReference>
<evidence type="ECO:0000313" key="10">
    <source>
        <dbReference type="Proteomes" id="UP001501570"/>
    </source>
</evidence>
<feature type="transmembrane region" description="Helical" evidence="7">
    <location>
        <begin position="436"/>
        <end position="457"/>
    </location>
</feature>
<dbReference type="Pfam" id="PF00857">
    <property type="entry name" value="Isochorismatase"/>
    <property type="match status" value="1"/>
</dbReference>
<dbReference type="Gene3D" id="3.40.50.850">
    <property type="entry name" value="Isochorismatase-like"/>
    <property type="match status" value="1"/>
</dbReference>
<evidence type="ECO:0000259" key="8">
    <source>
        <dbReference type="PROSITE" id="PS50850"/>
    </source>
</evidence>
<comment type="subcellular location">
    <subcellularLocation>
        <location evidence="1">Cell inner membrane</location>
        <topology evidence="1">Multi-pass membrane protein</topology>
    </subcellularLocation>
</comment>
<feature type="transmembrane region" description="Helical" evidence="7">
    <location>
        <begin position="220"/>
        <end position="239"/>
    </location>
</feature>
<name>A0ABP9S6V1_9ACTN</name>
<feature type="transmembrane region" description="Helical" evidence="7">
    <location>
        <begin position="284"/>
        <end position="306"/>
    </location>
</feature>
<feature type="transmembrane region" description="Helical" evidence="7">
    <location>
        <begin position="245"/>
        <end position="263"/>
    </location>
</feature>
<feature type="transmembrane region" description="Helical" evidence="7">
    <location>
        <begin position="312"/>
        <end position="331"/>
    </location>
</feature>
<dbReference type="Proteomes" id="UP001501570">
    <property type="component" value="Unassembled WGS sequence"/>
</dbReference>
<feature type="transmembrane region" description="Helical" evidence="7">
    <location>
        <begin position="145"/>
        <end position="167"/>
    </location>
</feature>
<dbReference type="InterPro" id="IPR036380">
    <property type="entry name" value="Isochorismatase-like_sf"/>
</dbReference>
<evidence type="ECO:0000256" key="4">
    <source>
        <dbReference type="ARBA" id="ARBA00022989"/>
    </source>
</evidence>
<feature type="transmembrane region" description="Helical" evidence="7">
    <location>
        <begin position="343"/>
        <end position="362"/>
    </location>
</feature>
<keyword evidence="5 7" id="KW-0472">Membrane</keyword>
<keyword evidence="4 7" id="KW-1133">Transmembrane helix</keyword>
<dbReference type="SUPFAM" id="SSF103473">
    <property type="entry name" value="MFS general substrate transporter"/>
    <property type="match status" value="1"/>
</dbReference>